<dbReference type="PROSITE" id="PS01124">
    <property type="entry name" value="HTH_ARAC_FAMILY_2"/>
    <property type="match status" value="1"/>
</dbReference>
<dbReference type="RefSeq" id="WP_217647869.1">
    <property type="nucleotide sequence ID" value="NZ_FOVF01000019.1"/>
</dbReference>
<dbReference type="PANTHER" id="PTHR43130">
    <property type="entry name" value="ARAC-FAMILY TRANSCRIPTIONAL REGULATOR"/>
    <property type="match status" value="1"/>
</dbReference>
<dbReference type="InterPro" id="IPR002818">
    <property type="entry name" value="DJ-1/PfpI"/>
</dbReference>
<keyword evidence="2" id="KW-0238">DNA-binding</keyword>
<proteinExistence type="predicted"/>
<feature type="domain" description="HTH araC/xylS-type" evidence="4">
    <location>
        <begin position="228"/>
        <end position="326"/>
    </location>
</feature>
<protein>
    <submittedName>
        <fullName evidence="5">Transcriptional regulator, AraC family with amidase-like domain</fullName>
    </submittedName>
</protein>
<dbReference type="Gene3D" id="1.10.10.60">
    <property type="entry name" value="Homeodomain-like"/>
    <property type="match status" value="1"/>
</dbReference>
<organism evidence="5 6">
    <name type="scientific">Dokdonella immobilis</name>
    <dbReference type="NCBI Taxonomy" id="578942"/>
    <lineage>
        <taxon>Bacteria</taxon>
        <taxon>Pseudomonadati</taxon>
        <taxon>Pseudomonadota</taxon>
        <taxon>Gammaproteobacteria</taxon>
        <taxon>Lysobacterales</taxon>
        <taxon>Rhodanobacteraceae</taxon>
        <taxon>Dokdonella</taxon>
    </lineage>
</organism>
<dbReference type="InterPro" id="IPR018062">
    <property type="entry name" value="HTH_AraC-typ_CS"/>
</dbReference>
<dbReference type="CDD" id="cd03137">
    <property type="entry name" value="GATase1_AraC_1"/>
    <property type="match status" value="1"/>
</dbReference>
<evidence type="ECO:0000256" key="1">
    <source>
        <dbReference type="ARBA" id="ARBA00023015"/>
    </source>
</evidence>
<dbReference type="InterPro" id="IPR020449">
    <property type="entry name" value="Tscrpt_reg_AraC-type_HTH"/>
</dbReference>
<accession>A0A1I4YRL6</accession>
<dbReference type="Proteomes" id="UP000198575">
    <property type="component" value="Unassembled WGS sequence"/>
</dbReference>
<dbReference type="GO" id="GO:0003700">
    <property type="term" value="F:DNA-binding transcription factor activity"/>
    <property type="evidence" value="ECO:0007669"/>
    <property type="project" value="InterPro"/>
</dbReference>
<dbReference type="Pfam" id="PF01965">
    <property type="entry name" value="DJ-1_PfpI"/>
    <property type="match status" value="1"/>
</dbReference>
<evidence type="ECO:0000259" key="4">
    <source>
        <dbReference type="PROSITE" id="PS01124"/>
    </source>
</evidence>
<dbReference type="PROSITE" id="PS00041">
    <property type="entry name" value="HTH_ARAC_FAMILY_1"/>
    <property type="match status" value="1"/>
</dbReference>
<keyword evidence="1" id="KW-0805">Transcription regulation</keyword>
<evidence type="ECO:0000256" key="3">
    <source>
        <dbReference type="ARBA" id="ARBA00023163"/>
    </source>
</evidence>
<evidence type="ECO:0000313" key="6">
    <source>
        <dbReference type="Proteomes" id="UP000198575"/>
    </source>
</evidence>
<name>A0A1I4YRL6_9GAMM</name>
<keyword evidence="3" id="KW-0804">Transcription</keyword>
<dbReference type="SUPFAM" id="SSF52317">
    <property type="entry name" value="Class I glutamine amidotransferase-like"/>
    <property type="match status" value="1"/>
</dbReference>
<sequence>MKAAASMNPALRRIGIVGYDGINALDLTGPAEAFASAFTSDARGRTRPCYELLVIAASRAPFTAESGVVFQPAVDFAGAPAVDTIIVPGGIGVREGREHAIDRWLADRAAHTRRIASVCTGVYALARTGLLDGRRVTTHWRHADDLRRRFPAVSVDADALFVRDGPFYSGAGVTAGIDLALALIEEDFGSGVALAAAREMVVYVKRFGGQNQYSEPLQYQTRANDAFGDLVTWMLANLGEDLCVDRLAERANLGVRHFSRRFKAVFGKTPADFVLSLRLTEARRRLSLPRSNIDRIASSLGFGSAHSFRRAFEKQLGLTPKAYRERFGFD</sequence>
<dbReference type="Pfam" id="PF12833">
    <property type="entry name" value="HTH_18"/>
    <property type="match status" value="1"/>
</dbReference>
<evidence type="ECO:0000256" key="2">
    <source>
        <dbReference type="ARBA" id="ARBA00023125"/>
    </source>
</evidence>
<dbReference type="AlphaFoldDB" id="A0A1I4YRL6"/>
<gene>
    <name evidence="5" type="ORF">SAMN05216289_11959</name>
</gene>
<dbReference type="PRINTS" id="PR00032">
    <property type="entry name" value="HTHARAC"/>
</dbReference>
<keyword evidence="6" id="KW-1185">Reference proteome</keyword>
<dbReference type="InterPro" id="IPR009057">
    <property type="entry name" value="Homeodomain-like_sf"/>
</dbReference>
<dbReference type="SMART" id="SM00342">
    <property type="entry name" value="HTH_ARAC"/>
    <property type="match status" value="1"/>
</dbReference>
<reference evidence="5 6" key="1">
    <citation type="submission" date="2016-10" db="EMBL/GenBank/DDBJ databases">
        <authorList>
            <person name="de Groot N.N."/>
        </authorList>
    </citation>
    <scope>NUCLEOTIDE SEQUENCE [LARGE SCALE GENOMIC DNA]</scope>
    <source>
        <strain evidence="5 6">CGMCC 1.7659</strain>
    </source>
</reference>
<evidence type="ECO:0000313" key="5">
    <source>
        <dbReference type="EMBL" id="SFN40672.1"/>
    </source>
</evidence>
<dbReference type="InterPro" id="IPR052158">
    <property type="entry name" value="INH-QAR"/>
</dbReference>
<dbReference type="EMBL" id="FOVF01000019">
    <property type="protein sequence ID" value="SFN40672.1"/>
    <property type="molecule type" value="Genomic_DNA"/>
</dbReference>
<dbReference type="PANTHER" id="PTHR43130:SF3">
    <property type="entry name" value="HTH-TYPE TRANSCRIPTIONAL REGULATOR RV1931C"/>
    <property type="match status" value="1"/>
</dbReference>
<dbReference type="SUPFAM" id="SSF46689">
    <property type="entry name" value="Homeodomain-like"/>
    <property type="match status" value="2"/>
</dbReference>
<dbReference type="InterPro" id="IPR018060">
    <property type="entry name" value="HTH_AraC"/>
</dbReference>
<dbReference type="GO" id="GO:0043565">
    <property type="term" value="F:sequence-specific DNA binding"/>
    <property type="evidence" value="ECO:0007669"/>
    <property type="project" value="InterPro"/>
</dbReference>
<dbReference type="InterPro" id="IPR029062">
    <property type="entry name" value="Class_I_gatase-like"/>
</dbReference>
<dbReference type="STRING" id="578942.SAMN05216289_11959"/>
<dbReference type="Gene3D" id="3.40.50.880">
    <property type="match status" value="1"/>
</dbReference>